<comment type="similarity">
    <text evidence="1">Belongs to the LDH/MDH superfamily. LDH family.</text>
</comment>
<dbReference type="PIRSF" id="PIRSF000102">
    <property type="entry name" value="Lac_mal_DH"/>
    <property type="match status" value="1"/>
</dbReference>
<dbReference type="AlphaFoldDB" id="A0A2D2Q2N2"/>
<dbReference type="InterPro" id="IPR011275">
    <property type="entry name" value="Malate_DH_type3"/>
</dbReference>
<feature type="active site" description="Proton acceptor" evidence="6 7">
    <location>
        <position position="175"/>
    </location>
</feature>
<feature type="binding site" evidence="6 8">
    <location>
        <position position="88"/>
    </location>
    <ligand>
        <name>substrate</name>
    </ligand>
</feature>
<evidence type="ECO:0000259" key="10">
    <source>
        <dbReference type="Pfam" id="PF00056"/>
    </source>
</evidence>
<dbReference type="OrthoDB" id="9802969at2"/>
<evidence type="ECO:0000256" key="2">
    <source>
        <dbReference type="ARBA" id="ARBA00022532"/>
    </source>
</evidence>
<dbReference type="RefSeq" id="WP_099799103.1">
    <property type="nucleotide sequence ID" value="NZ_CP018092.1"/>
</dbReference>
<dbReference type="Gene3D" id="3.40.50.720">
    <property type="entry name" value="NAD(P)-binding Rossmann-like Domain"/>
    <property type="match status" value="1"/>
</dbReference>
<gene>
    <name evidence="6" type="primary">mdh</name>
    <name evidence="12" type="ORF">BRW62_08380</name>
</gene>
<dbReference type="Pfam" id="PF02866">
    <property type="entry name" value="Ldh_1_C"/>
    <property type="match status" value="1"/>
</dbReference>
<dbReference type="InterPro" id="IPR001557">
    <property type="entry name" value="L-lactate/malate_DH"/>
</dbReference>
<dbReference type="NCBIfam" id="TIGR01763">
    <property type="entry name" value="MalateDH_bact"/>
    <property type="match status" value="1"/>
</dbReference>
<evidence type="ECO:0000256" key="8">
    <source>
        <dbReference type="PIRSR" id="PIRSR000102-2"/>
    </source>
</evidence>
<keyword evidence="2 6" id="KW-0816">Tricarboxylic acid cycle</keyword>
<comment type="similarity">
    <text evidence="6">Belongs to the LDH/MDH superfamily. MDH type 3 family.</text>
</comment>
<feature type="binding site" evidence="6 9">
    <location>
        <position position="95"/>
    </location>
    <ligand>
        <name>NAD(+)</name>
        <dbReference type="ChEBI" id="CHEBI:57540"/>
    </ligand>
</feature>
<dbReference type="GO" id="GO:0004459">
    <property type="term" value="F:L-lactate dehydrogenase (NAD+) activity"/>
    <property type="evidence" value="ECO:0007669"/>
    <property type="project" value="UniProtKB-EC"/>
</dbReference>
<proteinExistence type="inferred from homology"/>
<organism evidence="12 13">
    <name type="scientific">Parathermosynechococcus lividus PCC 6715</name>
    <dbReference type="NCBI Taxonomy" id="1917166"/>
    <lineage>
        <taxon>Bacteria</taxon>
        <taxon>Bacillati</taxon>
        <taxon>Cyanobacteriota</taxon>
        <taxon>Cyanophyceae</taxon>
        <taxon>Acaryochloridales</taxon>
        <taxon>Thermosynechococcaceae</taxon>
        <taxon>Parathermosynechococcus</taxon>
    </lineage>
</organism>
<dbReference type="GO" id="GO:0006089">
    <property type="term" value="P:lactate metabolic process"/>
    <property type="evidence" value="ECO:0007669"/>
    <property type="project" value="TreeGrafter"/>
</dbReference>
<dbReference type="Pfam" id="PF00056">
    <property type="entry name" value="Ldh_1_N"/>
    <property type="match status" value="1"/>
</dbReference>
<feature type="binding site" evidence="6 8">
    <location>
        <position position="120"/>
    </location>
    <ligand>
        <name>substrate</name>
    </ligand>
</feature>
<evidence type="ECO:0000313" key="12">
    <source>
        <dbReference type="EMBL" id="ATS18763.1"/>
    </source>
</evidence>
<dbReference type="InterPro" id="IPR001236">
    <property type="entry name" value="Lactate/malate_DH_N"/>
</dbReference>
<dbReference type="SUPFAM" id="SSF51735">
    <property type="entry name" value="NAD(P)-binding Rossmann-fold domains"/>
    <property type="match status" value="1"/>
</dbReference>
<dbReference type="InterPro" id="IPR036291">
    <property type="entry name" value="NAD(P)-bd_dom_sf"/>
</dbReference>
<evidence type="ECO:0000256" key="3">
    <source>
        <dbReference type="ARBA" id="ARBA00023002"/>
    </source>
</evidence>
<feature type="domain" description="Lactate/malate dehydrogenase C-terminal" evidence="11">
    <location>
        <begin position="147"/>
        <end position="298"/>
    </location>
</feature>
<feature type="binding site" evidence="6 9">
    <location>
        <begin position="118"/>
        <end position="120"/>
    </location>
    <ligand>
        <name>NAD(+)</name>
        <dbReference type="ChEBI" id="CHEBI:57540"/>
    </ligand>
</feature>
<dbReference type="PANTHER" id="PTHR43128:SF16">
    <property type="entry name" value="L-LACTATE DEHYDROGENASE"/>
    <property type="match status" value="1"/>
</dbReference>
<evidence type="ECO:0000256" key="5">
    <source>
        <dbReference type="ARBA" id="ARBA00049258"/>
    </source>
</evidence>
<reference evidence="13" key="2">
    <citation type="journal article" date="2022" name="Front. Microbiol.">
        <title>Comparative Genomic Analysis Revealed Distinct Molecular Components and Organization of CO2-Concentrating Mechanism in Thermophilic Cyanobacteria.</title>
        <authorList>
            <person name="Tang J."/>
            <person name="Zhou H."/>
            <person name="Yao D."/>
            <person name="Riaz S."/>
            <person name="You D."/>
            <person name="Klepacz-Smolka A."/>
            <person name="Daroch M."/>
        </authorList>
    </citation>
    <scope>NUCLEOTIDE SEQUENCE [LARGE SCALE GENOMIC DNA]</scope>
    <source>
        <strain evidence="13">PCC 6715</strain>
    </source>
</reference>
<keyword evidence="13" id="KW-1185">Reference proteome</keyword>
<feature type="binding site" evidence="6 8">
    <location>
        <position position="151"/>
    </location>
    <ligand>
        <name>substrate</name>
    </ligand>
</feature>
<dbReference type="EMBL" id="CP018092">
    <property type="protein sequence ID" value="ATS18763.1"/>
    <property type="molecule type" value="Genomic_DNA"/>
</dbReference>
<dbReference type="InterPro" id="IPR015955">
    <property type="entry name" value="Lactate_DH/Glyco_Ohase_4_C"/>
</dbReference>
<evidence type="ECO:0000256" key="9">
    <source>
        <dbReference type="PIRSR" id="PIRSR000102-3"/>
    </source>
</evidence>
<evidence type="ECO:0000256" key="7">
    <source>
        <dbReference type="PIRSR" id="PIRSR000102-1"/>
    </source>
</evidence>
<dbReference type="PANTHER" id="PTHR43128">
    <property type="entry name" value="L-2-HYDROXYCARBOXYLATE DEHYDROGENASE (NAD(P)(+))"/>
    <property type="match status" value="1"/>
</dbReference>
<evidence type="ECO:0000256" key="6">
    <source>
        <dbReference type="HAMAP-Rule" id="MF_00487"/>
    </source>
</evidence>
<dbReference type="KEGG" id="slw:BRW62_08380"/>
<dbReference type="GO" id="GO:0030060">
    <property type="term" value="F:L-malate dehydrogenase (NAD+) activity"/>
    <property type="evidence" value="ECO:0007669"/>
    <property type="project" value="UniProtKB-UniRule"/>
</dbReference>
<dbReference type="FunFam" id="3.90.110.10:FF:000004">
    <property type="entry name" value="Malate dehydrogenase"/>
    <property type="match status" value="1"/>
</dbReference>
<feature type="domain" description="Lactate/malate dehydrogenase N-terminal" evidence="10">
    <location>
        <begin position="4"/>
        <end position="142"/>
    </location>
</feature>
<reference evidence="12 13" key="1">
    <citation type="submission" date="2016-11" db="EMBL/GenBank/DDBJ databases">
        <title>Complete genome sequence of thermophilic cyanobacteria strain Synechococcus sp. PCC6715.</title>
        <authorList>
            <person name="Tang J."/>
            <person name="Daroch M."/>
            <person name="Liang Y."/>
            <person name="Jiang D."/>
            <person name="Shah M."/>
        </authorList>
    </citation>
    <scope>NUCLEOTIDE SEQUENCE [LARGE SCALE GENOMIC DNA]</scope>
    <source>
        <strain evidence="12 13">PCC 6715</strain>
    </source>
</reference>
<dbReference type="GO" id="GO:0006099">
    <property type="term" value="P:tricarboxylic acid cycle"/>
    <property type="evidence" value="ECO:0007669"/>
    <property type="project" value="UniProtKB-UniRule"/>
</dbReference>
<dbReference type="Proteomes" id="UP000231057">
    <property type="component" value="Chromosome"/>
</dbReference>
<evidence type="ECO:0000313" key="13">
    <source>
        <dbReference type="Proteomes" id="UP000231057"/>
    </source>
</evidence>
<dbReference type="NCBIfam" id="NF004863">
    <property type="entry name" value="PRK06223.1"/>
    <property type="match status" value="1"/>
</dbReference>
<protein>
    <recommendedName>
        <fullName evidence="6">Malate dehydrogenase</fullName>
        <ecNumber evidence="6">1.1.1.37</ecNumber>
    </recommendedName>
</protein>
<comment type="function">
    <text evidence="6">Catalyzes the reversible oxidation of malate to oxaloacetate.</text>
</comment>
<dbReference type="Gene3D" id="3.90.110.10">
    <property type="entry name" value="Lactate dehydrogenase/glycoside hydrolase, family 4, C-terminal"/>
    <property type="match status" value="1"/>
</dbReference>
<name>A0A2D2Q2N2_PARLV</name>
<dbReference type="FunFam" id="3.40.50.720:FF:000018">
    <property type="entry name" value="Malate dehydrogenase"/>
    <property type="match status" value="1"/>
</dbReference>
<dbReference type="HAMAP" id="MF_00487">
    <property type="entry name" value="Malate_dehydrog_3"/>
    <property type="match status" value="1"/>
</dbReference>
<feature type="binding site" evidence="6 8">
    <location>
        <position position="82"/>
    </location>
    <ligand>
        <name>substrate</name>
    </ligand>
</feature>
<feature type="binding site" evidence="6 9">
    <location>
        <begin position="9"/>
        <end position="14"/>
    </location>
    <ligand>
        <name>NAD(+)</name>
        <dbReference type="ChEBI" id="CHEBI:57540"/>
    </ligand>
</feature>
<comment type="catalytic activity">
    <reaction evidence="5">
        <text>(S)-lactate + NAD(+) = pyruvate + NADH + H(+)</text>
        <dbReference type="Rhea" id="RHEA:23444"/>
        <dbReference type="ChEBI" id="CHEBI:15361"/>
        <dbReference type="ChEBI" id="CHEBI:15378"/>
        <dbReference type="ChEBI" id="CHEBI:16651"/>
        <dbReference type="ChEBI" id="CHEBI:57540"/>
        <dbReference type="ChEBI" id="CHEBI:57945"/>
        <dbReference type="EC" id="1.1.1.27"/>
    </reaction>
</comment>
<evidence type="ECO:0000259" key="11">
    <source>
        <dbReference type="Pfam" id="PF02866"/>
    </source>
</evidence>
<evidence type="ECO:0000256" key="1">
    <source>
        <dbReference type="ARBA" id="ARBA00006054"/>
    </source>
</evidence>
<evidence type="ECO:0000256" key="4">
    <source>
        <dbReference type="ARBA" id="ARBA00023027"/>
    </source>
</evidence>
<keyword evidence="3 6" id="KW-0560">Oxidoreductase</keyword>
<dbReference type="SUPFAM" id="SSF56327">
    <property type="entry name" value="LDH C-terminal domain-like"/>
    <property type="match status" value="1"/>
</dbReference>
<keyword evidence="4 6" id="KW-0520">NAD</keyword>
<sequence length="311" mass="32990">MSSRVAVLGAGNVGSALAQRLAEGNIADVVLLDVIAGRPQGLALDLTQSRLIQGHDRQILGTTDYNDIHHVDVVVITAGFPRKQGMSRDDLLKLNGNLIQDITRQAVAVAPDAVYVVVTNPLDVMTHVAWQVSGLPPQKVMGMAGVLDAARFAAFIALELNISVKDIRAMVLGGHGDLMVPLPRYSSVSGIPITELLPAATIDRLIQRTRHGGAEIVNLLQTGSAFYTPAAAAALMVEAILSNQARLLPVCAYVEQAYNLRGMYVGVPARIDRQGVAQIVELSLTESELQALHASAYAVQGVIAATQSLLN</sequence>
<feature type="binding site" evidence="6 9">
    <location>
        <position position="33"/>
    </location>
    <ligand>
        <name>NAD(+)</name>
        <dbReference type="ChEBI" id="CHEBI:57540"/>
    </ligand>
</feature>
<dbReference type="InterPro" id="IPR022383">
    <property type="entry name" value="Lactate/malate_DH_C"/>
</dbReference>
<dbReference type="PRINTS" id="PR00086">
    <property type="entry name" value="LLDHDRGNASE"/>
</dbReference>
<dbReference type="CDD" id="cd01339">
    <property type="entry name" value="LDH-like_MDH"/>
    <property type="match status" value="1"/>
</dbReference>
<dbReference type="SMR" id="A0A2D2Q2N2"/>
<dbReference type="EC" id="1.1.1.37" evidence="6"/>
<comment type="catalytic activity">
    <reaction evidence="6">
        <text>(S)-malate + NAD(+) = oxaloacetate + NADH + H(+)</text>
        <dbReference type="Rhea" id="RHEA:21432"/>
        <dbReference type="ChEBI" id="CHEBI:15378"/>
        <dbReference type="ChEBI" id="CHEBI:15589"/>
        <dbReference type="ChEBI" id="CHEBI:16452"/>
        <dbReference type="ChEBI" id="CHEBI:57540"/>
        <dbReference type="ChEBI" id="CHEBI:57945"/>
        <dbReference type="EC" id="1.1.1.37"/>
    </reaction>
</comment>
<accession>A0A2D2Q2N2</accession>